<gene>
    <name evidence="2" type="ORF">PS718_03377</name>
</gene>
<dbReference type="RefSeq" id="WP_224788444.1">
    <property type="nucleotide sequence ID" value="NZ_CABVHX010000014.1"/>
</dbReference>
<evidence type="ECO:0000313" key="2">
    <source>
        <dbReference type="EMBL" id="VVO10311.1"/>
    </source>
</evidence>
<dbReference type="AlphaFoldDB" id="A0A5E7D2C5"/>
<dbReference type="Proteomes" id="UP000325375">
    <property type="component" value="Unassembled WGS sequence"/>
</dbReference>
<reference evidence="2 3" key="1">
    <citation type="submission" date="2019-09" db="EMBL/GenBank/DDBJ databases">
        <authorList>
            <person name="Chandra G."/>
            <person name="Truman W A."/>
        </authorList>
    </citation>
    <scope>NUCLEOTIDE SEQUENCE [LARGE SCALE GENOMIC DNA]</scope>
    <source>
        <strain evidence="2">PS718</strain>
    </source>
</reference>
<keyword evidence="1" id="KW-0732">Signal</keyword>
<accession>A0A5E7D2C5</accession>
<sequence precursor="true">MKKLSWAVLFITLLPSYGQAQLTLQQRSAKDNGIVLYNQYKAISAIEFLEVAAEGGDDEALYYLGEAIRKNSRHMTPAAQKSYENSAIKGNIYSMIRLGRVEEDLCVTMKDCTPAQQSPEEWMNKAKELATEQASQGNAESMYLLWEITGNDDWLEKSAESGFALAQFRLATKYQEGGGVFLLPTRRSDAIEKWMKASAENGYPPAMMGFAAARMEKNDLSSFRIWNEKAAASSYVSGVFGYASYIGEAVPKYGFSSDPVKSYALLTNLLELDGGGNVINNVKDVLPEVEKNMSKEQIANARELAHSWKANHPPLSFFPDKLGY</sequence>
<name>A0A5E7D2C5_PSEFL</name>
<proteinExistence type="predicted"/>
<feature type="signal peptide" evidence="1">
    <location>
        <begin position="1"/>
        <end position="20"/>
    </location>
</feature>
<evidence type="ECO:0000256" key="1">
    <source>
        <dbReference type="SAM" id="SignalP"/>
    </source>
</evidence>
<evidence type="ECO:0008006" key="4">
    <source>
        <dbReference type="Google" id="ProtNLM"/>
    </source>
</evidence>
<dbReference type="EMBL" id="CABVHX010000014">
    <property type="protein sequence ID" value="VVO10311.1"/>
    <property type="molecule type" value="Genomic_DNA"/>
</dbReference>
<evidence type="ECO:0000313" key="3">
    <source>
        <dbReference type="Proteomes" id="UP000325375"/>
    </source>
</evidence>
<dbReference type="InterPro" id="IPR011990">
    <property type="entry name" value="TPR-like_helical_dom_sf"/>
</dbReference>
<protein>
    <recommendedName>
        <fullName evidence="4">Sel1 repeat family protein</fullName>
    </recommendedName>
</protein>
<dbReference type="PANTHER" id="PTHR11102">
    <property type="entry name" value="SEL-1-LIKE PROTEIN"/>
    <property type="match status" value="1"/>
</dbReference>
<dbReference type="Gene3D" id="1.25.40.10">
    <property type="entry name" value="Tetratricopeptide repeat domain"/>
    <property type="match status" value="1"/>
</dbReference>
<feature type="chain" id="PRO_5022822588" description="Sel1 repeat family protein" evidence="1">
    <location>
        <begin position="21"/>
        <end position="324"/>
    </location>
</feature>
<dbReference type="InterPro" id="IPR050767">
    <property type="entry name" value="Sel1_AlgK"/>
</dbReference>
<organism evidence="2 3">
    <name type="scientific">Pseudomonas fluorescens</name>
    <dbReference type="NCBI Taxonomy" id="294"/>
    <lineage>
        <taxon>Bacteria</taxon>
        <taxon>Pseudomonadati</taxon>
        <taxon>Pseudomonadota</taxon>
        <taxon>Gammaproteobacteria</taxon>
        <taxon>Pseudomonadales</taxon>
        <taxon>Pseudomonadaceae</taxon>
        <taxon>Pseudomonas</taxon>
    </lineage>
</organism>
<dbReference type="PANTHER" id="PTHR11102:SF160">
    <property type="entry name" value="ERAD-ASSOCIATED E3 UBIQUITIN-PROTEIN LIGASE COMPONENT HRD3"/>
    <property type="match status" value="1"/>
</dbReference>
<dbReference type="SUPFAM" id="SSF81901">
    <property type="entry name" value="HCP-like"/>
    <property type="match status" value="2"/>
</dbReference>